<proteinExistence type="inferred from homology"/>
<evidence type="ECO:0000313" key="8">
    <source>
        <dbReference type="EMBL" id="GAW92139.1"/>
    </source>
</evidence>
<comment type="caution">
    <text evidence="8">The sequence shown here is derived from an EMBL/GenBank/DDBJ whole genome shotgun (WGS) entry which is preliminary data.</text>
</comment>
<dbReference type="GO" id="GO:0043093">
    <property type="term" value="P:FtsZ-dependent cytokinesis"/>
    <property type="evidence" value="ECO:0007669"/>
    <property type="project" value="UniProtKB-UniRule"/>
</dbReference>
<evidence type="ECO:0000256" key="3">
    <source>
        <dbReference type="ARBA" id="ARBA00023136"/>
    </source>
</evidence>
<dbReference type="HAMAP" id="MF_02033">
    <property type="entry name" value="FtsA"/>
    <property type="match status" value="1"/>
</dbReference>
<dbReference type="InterPro" id="IPR043129">
    <property type="entry name" value="ATPase_NBD"/>
</dbReference>
<feature type="domain" description="SHS2" evidence="7">
    <location>
        <begin position="7"/>
        <end position="195"/>
    </location>
</feature>
<evidence type="ECO:0000256" key="2">
    <source>
        <dbReference type="ARBA" id="ARBA00022618"/>
    </source>
</evidence>
<comment type="subcellular location">
    <subcellularLocation>
        <location evidence="5">Cell membrane</location>
        <topology evidence="5">Peripheral membrane protein</topology>
        <orientation evidence="5">Cytoplasmic side</orientation>
    </subcellularLocation>
    <text evidence="5">Localizes to the Z ring in an FtsZ-dependent manner. Targeted to the membrane through a conserved C-terminal amphipathic helix.</text>
</comment>
<gene>
    <name evidence="5" type="primary">ftsA</name>
    <name evidence="8" type="ORF">KKC1_12980</name>
</gene>
<comment type="subunit">
    <text evidence="5">Self-interacts. Interacts with FtsZ.</text>
</comment>
<dbReference type="Proteomes" id="UP000197032">
    <property type="component" value="Unassembled WGS sequence"/>
</dbReference>
<keyword evidence="9" id="KW-1185">Reference proteome</keyword>
<keyword evidence="1 5" id="KW-1003">Cell membrane</keyword>
<dbReference type="PANTHER" id="PTHR32432">
    <property type="entry name" value="CELL DIVISION PROTEIN FTSA-RELATED"/>
    <property type="match status" value="1"/>
</dbReference>
<name>A0A1Z5HRI8_9FIRM</name>
<dbReference type="CDD" id="cd24048">
    <property type="entry name" value="ASKHA_NBD_FtsA"/>
    <property type="match status" value="1"/>
</dbReference>
<keyword evidence="3 5" id="KW-0472">Membrane</keyword>
<dbReference type="GO" id="GO:0009898">
    <property type="term" value="C:cytoplasmic side of plasma membrane"/>
    <property type="evidence" value="ECO:0007669"/>
    <property type="project" value="UniProtKB-UniRule"/>
</dbReference>
<keyword evidence="2 5" id="KW-0132">Cell division</keyword>
<keyword evidence="4 5" id="KW-0131">Cell cycle</keyword>
<dbReference type="SMART" id="SM00842">
    <property type="entry name" value="FtsA"/>
    <property type="match status" value="1"/>
</dbReference>
<accession>A0A1Z5HRI8</accession>
<evidence type="ECO:0000256" key="4">
    <source>
        <dbReference type="ARBA" id="ARBA00023306"/>
    </source>
</evidence>
<dbReference type="EMBL" id="BDGJ01000059">
    <property type="protein sequence ID" value="GAW92139.1"/>
    <property type="molecule type" value="Genomic_DNA"/>
</dbReference>
<dbReference type="AlphaFoldDB" id="A0A1Z5HRI8"/>
<dbReference type="Gene3D" id="3.30.1490.110">
    <property type="match status" value="1"/>
</dbReference>
<comment type="similarity">
    <text evidence="5 6">Belongs to the FtsA/MreB family.</text>
</comment>
<evidence type="ECO:0000256" key="5">
    <source>
        <dbReference type="HAMAP-Rule" id="MF_02033"/>
    </source>
</evidence>
<dbReference type="InterPro" id="IPR050696">
    <property type="entry name" value="FtsA/MreB"/>
</dbReference>
<reference evidence="9" key="1">
    <citation type="journal article" date="2017" name="Appl. Environ. Microbiol.">
        <title>Genomic analysis of Calderihabitans maritimus KKC1, a thermophilic hydrogenogenic carboxydotrophic bacterium isolated from marine sediment.</title>
        <authorList>
            <person name="Omae K."/>
            <person name="Yoneda Y."/>
            <person name="Fukuyama Y."/>
            <person name="Yoshida T."/>
            <person name="Sako Y."/>
        </authorList>
    </citation>
    <scope>NUCLEOTIDE SEQUENCE [LARGE SCALE GENOMIC DNA]</scope>
    <source>
        <strain evidence="9">KKC1</strain>
    </source>
</reference>
<dbReference type="NCBIfam" id="TIGR01174">
    <property type="entry name" value="ftsA"/>
    <property type="match status" value="1"/>
</dbReference>
<dbReference type="Pfam" id="PF14450">
    <property type="entry name" value="FtsA"/>
    <property type="match status" value="2"/>
</dbReference>
<evidence type="ECO:0000256" key="6">
    <source>
        <dbReference type="PIRNR" id="PIRNR003101"/>
    </source>
</evidence>
<comment type="function">
    <text evidence="5 6">Cell division protein that is involved in the assembly of the Z ring. May serve as a membrane anchor for the Z ring.</text>
</comment>
<organism evidence="8 9">
    <name type="scientific">Calderihabitans maritimus</name>
    <dbReference type="NCBI Taxonomy" id="1246530"/>
    <lineage>
        <taxon>Bacteria</taxon>
        <taxon>Bacillati</taxon>
        <taxon>Bacillota</taxon>
        <taxon>Clostridia</taxon>
        <taxon>Neomoorellales</taxon>
        <taxon>Calderihabitantaceae</taxon>
        <taxon>Calderihabitans</taxon>
    </lineage>
</organism>
<dbReference type="SUPFAM" id="SSF53067">
    <property type="entry name" value="Actin-like ATPase domain"/>
    <property type="match status" value="2"/>
</dbReference>
<dbReference type="InterPro" id="IPR003494">
    <property type="entry name" value="SHS2_FtsA"/>
</dbReference>
<dbReference type="GO" id="GO:0032153">
    <property type="term" value="C:cell division site"/>
    <property type="evidence" value="ECO:0007669"/>
    <property type="project" value="UniProtKB-UniRule"/>
</dbReference>
<dbReference type="PIRSF" id="PIRSF003101">
    <property type="entry name" value="FtsA"/>
    <property type="match status" value="1"/>
</dbReference>
<dbReference type="Gene3D" id="3.30.420.40">
    <property type="match status" value="2"/>
</dbReference>
<evidence type="ECO:0000259" key="7">
    <source>
        <dbReference type="SMART" id="SM00842"/>
    </source>
</evidence>
<dbReference type="PANTHER" id="PTHR32432:SF4">
    <property type="entry name" value="CELL DIVISION PROTEIN FTSA"/>
    <property type="match status" value="1"/>
</dbReference>
<dbReference type="OrthoDB" id="9768127at2"/>
<dbReference type="Pfam" id="PF02491">
    <property type="entry name" value="SHS2_FTSA"/>
    <property type="match status" value="1"/>
</dbReference>
<evidence type="ECO:0000256" key="1">
    <source>
        <dbReference type="ARBA" id="ARBA00022475"/>
    </source>
</evidence>
<sequence length="411" mass="43840">MARRRIVAGLDVGTSKVAVVVGEIAEQEEVRVIGVGEARSSGLRKGMVVDIDSVAKAIQSAVEKAEQMSGHPIETVYAGITGAHIASFNNRGVVAISRRNREITVEDVHRVLQAAQIVPVPPDHEIIHVIPREYIVDGHDGIMDPVAMSGTRLEVEASIVTGIQTAIQNLLKSVSRAGLQVEELVLNPLAAAETVMQPAEKELGAVLIDIGGGTTEIALFDEGTLWYTAVLPVGGDLVTSDLAVGLRTPLAQAEEIKKKHGCVLAELMPSDELVEIPNVGKQEFRRVSRKTIASIIEPRILEILALIKERIYDSGYKGMLPGGVVLTGGVASMDGLVELAAEELQMPVRVGLPGKIGGLTDMVNFGSYATVTGLVLYGARQVALTEAAPTADPLLGGFMSKLRLWLRDFFN</sequence>
<protein>
    <recommendedName>
        <fullName evidence="5 6">Cell division protein FtsA</fullName>
    </recommendedName>
</protein>
<dbReference type="InterPro" id="IPR020823">
    <property type="entry name" value="Cell_div_FtsA"/>
</dbReference>
<evidence type="ECO:0000313" key="9">
    <source>
        <dbReference type="Proteomes" id="UP000197032"/>
    </source>
</evidence>